<organism evidence="5 6">
    <name type="scientific">Cystoisospora suis</name>
    <dbReference type="NCBI Taxonomy" id="483139"/>
    <lineage>
        <taxon>Eukaryota</taxon>
        <taxon>Sar</taxon>
        <taxon>Alveolata</taxon>
        <taxon>Apicomplexa</taxon>
        <taxon>Conoidasida</taxon>
        <taxon>Coccidia</taxon>
        <taxon>Eucoccidiorida</taxon>
        <taxon>Eimeriorina</taxon>
        <taxon>Sarcocystidae</taxon>
        <taxon>Cystoisospora</taxon>
    </lineage>
</organism>
<dbReference type="InterPro" id="IPR036331">
    <property type="entry name" value="Chagasin-like_sf"/>
</dbReference>
<keyword evidence="5" id="KW-0645">Protease</keyword>
<proteinExistence type="predicted"/>
<dbReference type="RefSeq" id="XP_067927399.1">
    <property type="nucleotide sequence ID" value="XM_068060623.1"/>
</dbReference>
<dbReference type="GO" id="GO:0008233">
    <property type="term" value="F:peptidase activity"/>
    <property type="evidence" value="ECO:0007669"/>
    <property type="project" value="UniProtKB-KW"/>
</dbReference>
<dbReference type="PROSITE" id="PS51257">
    <property type="entry name" value="PROKAR_LIPOPROTEIN"/>
    <property type="match status" value="1"/>
</dbReference>
<evidence type="ECO:0000256" key="4">
    <source>
        <dbReference type="SAM" id="SignalP"/>
    </source>
</evidence>
<accession>A0A2C6LH37</accession>
<dbReference type="Gene3D" id="2.60.40.2020">
    <property type="match status" value="1"/>
</dbReference>
<dbReference type="Proteomes" id="UP000221165">
    <property type="component" value="Unassembled WGS sequence"/>
</dbReference>
<dbReference type="GO" id="GO:0004869">
    <property type="term" value="F:cysteine-type endopeptidase inhibitor activity"/>
    <property type="evidence" value="ECO:0007669"/>
    <property type="project" value="UniProtKB-KW"/>
</dbReference>
<evidence type="ECO:0000313" key="5">
    <source>
        <dbReference type="EMBL" id="PHJ25753.1"/>
    </source>
</evidence>
<keyword evidence="6" id="KW-1185">Reference proteome</keyword>
<feature type="chain" id="PRO_5013265409" evidence="4">
    <location>
        <begin position="27"/>
        <end position="190"/>
    </location>
</feature>
<keyword evidence="2" id="KW-0789">Thiol protease inhibitor</keyword>
<feature type="signal peptide" evidence="4">
    <location>
        <begin position="1"/>
        <end position="26"/>
    </location>
</feature>
<keyword evidence="1" id="KW-0646">Protease inhibitor</keyword>
<dbReference type="GO" id="GO:0006508">
    <property type="term" value="P:proteolysis"/>
    <property type="evidence" value="ECO:0007669"/>
    <property type="project" value="UniProtKB-KW"/>
</dbReference>
<dbReference type="VEuPathDB" id="ToxoDB:CSUI_000389"/>
<keyword evidence="4" id="KW-0732">Signal</keyword>
<feature type="region of interest" description="Disordered" evidence="3">
    <location>
        <begin position="27"/>
        <end position="51"/>
    </location>
</feature>
<gene>
    <name evidence="5" type="ORF">CSUI_000389</name>
</gene>
<dbReference type="SUPFAM" id="SSF141066">
    <property type="entry name" value="ICP-like"/>
    <property type="match status" value="1"/>
</dbReference>
<comment type="caution">
    <text evidence="5">The sequence shown here is derived from an EMBL/GenBank/DDBJ whole genome shotgun (WGS) entry which is preliminary data.</text>
</comment>
<name>A0A2C6LH37_9APIC</name>
<dbReference type="EMBL" id="MIGC01000167">
    <property type="protein sequence ID" value="PHJ25753.1"/>
    <property type="molecule type" value="Genomic_DNA"/>
</dbReference>
<reference evidence="5 6" key="1">
    <citation type="journal article" date="2017" name="Int. J. Parasitol.">
        <title>The genome of the protozoan parasite Cystoisospora suis and a reverse vaccinology approach to identify vaccine candidates.</title>
        <authorList>
            <person name="Palmieri N."/>
            <person name="Shrestha A."/>
            <person name="Ruttkowski B."/>
            <person name="Beck T."/>
            <person name="Vogl C."/>
            <person name="Tomley F."/>
            <person name="Blake D.P."/>
            <person name="Joachim A."/>
        </authorList>
    </citation>
    <scope>NUCLEOTIDE SEQUENCE [LARGE SCALE GENOMIC DNA]</scope>
    <source>
        <strain evidence="5 6">Wien I</strain>
    </source>
</reference>
<evidence type="ECO:0000256" key="3">
    <source>
        <dbReference type="SAM" id="MobiDB-lite"/>
    </source>
</evidence>
<evidence type="ECO:0000313" key="6">
    <source>
        <dbReference type="Proteomes" id="UP000221165"/>
    </source>
</evidence>
<dbReference type="AlphaFoldDB" id="A0A2C6LH37"/>
<protein>
    <submittedName>
        <fullName evidence="5">Inhibitor of cysteine protease 1</fullName>
    </submittedName>
</protein>
<evidence type="ECO:0000256" key="2">
    <source>
        <dbReference type="ARBA" id="ARBA00022704"/>
    </source>
</evidence>
<evidence type="ECO:0000256" key="1">
    <source>
        <dbReference type="ARBA" id="ARBA00022690"/>
    </source>
</evidence>
<keyword evidence="5" id="KW-0378">Hydrolase</keyword>
<sequence>MKFSQKISLVFLLGCMVGLACTGVEAASPPAEDPSDAPVLDAEEGAGPFQTSQHVKVDFRKPENVVYVRAKRETGFGAKLHFYGGTGYIPMISAIHKGFHVPEKFEVPLLSGEEMFKRIESPFTQHGVRVEAPRPDTEHRNPPGMTGGPQVYASQVTAETPGDYSIVYTLVRPWSPSDSPRHFVVFARLD</sequence>
<dbReference type="GeneID" id="94423834"/>